<protein>
    <submittedName>
        <fullName evidence="2">Uncharacterized protein</fullName>
    </submittedName>
</protein>
<dbReference type="Gene3D" id="3.80.10.10">
    <property type="entry name" value="Ribonuclease Inhibitor"/>
    <property type="match status" value="1"/>
</dbReference>
<proteinExistence type="predicted"/>
<evidence type="ECO:0000256" key="1">
    <source>
        <dbReference type="ARBA" id="ARBA00004430"/>
    </source>
</evidence>
<sequence length="628" mass="66459">MSEGRAYSQTTLQDVVRVLSLDSLDLIYRELKQQGCLAAARLACSWLRALVDGSVRELVVRERAPVRAPPSLARWPRCTAIVLAPRPPPSDDEDEDDLEAHETDVLLHTPFFGQPESERRRITSLRLQADQGAALRAGPAAATLASYLPCLRSLDLSSLLPADGSHPACVVTAADTALLHMALAGLPALGSVSLPSVMLLPGIEAMAGRLRSLSAGSPRRLRSGLPHYFEDLVPRATDGISKLSRLEALTLSAVNGSKPSGPDTGLRGLLKRLAPSLRRLELNDCWFTGGGAFFTLAAGWEGGGGRLASLDLDFTYEPQPYAAVHQAPTVLEQLVLPWRALRTGVRSISIRKATFGEALAAPLLRLLALAEEAEVGTLQLPASVHQLTAGHELWGYVREVGLELPGCSQGARLSLPRWEQPPAPAQPPFQLPTPAEVWTLAVQHALAATDLPDWLASQQGSGSLMLLTGPPAEAGLAAAGRGELGEWLAQLCGKARTAVLKRAAGEAQAAPLSAASCVLVTARPSKPSGAVARAVTQAVKRAGSKNGGAVRHLNCTLFAWGLQQVLQRLWAEAVAEGSVLVPGSFWAGSSVAAGQDLGGALLRWAVSVRADAWFLTMPLETWPGGTRC</sequence>
<dbReference type="InterPro" id="IPR032675">
    <property type="entry name" value="LRR_dom_sf"/>
</dbReference>
<dbReference type="GO" id="GO:0005930">
    <property type="term" value="C:axoneme"/>
    <property type="evidence" value="ECO:0007669"/>
    <property type="project" value="UniProtKB-SubCell"/>
</dbReference>
<gene>
    <name evidence="2" type="ORF">HYH03_003294</name>
</gene>
<comment type="caution">
    <text evidence="2">The sequence shown here is derived from an EMBL/GenBank/DDBJ whole genome shotgun (WGS) entry which is preliminary data.</text>
</comment>
<dbReference type="OrthoDB" id="550061at2759"/>
<keyword evidence="3" id="KW-1185">Reference proteome</keyword>
<comment type="subcellular location">
    <subcellularLocation>
        <location evidence="1">Cytoplasm</location>
        <location evidence="1">Cytoskeleton</location>
        <location evidence="1">Cilium axoneme</location>
    </subcellularLocation>
</comment>
<dbReference type="Proteomes" id="UP000612055">
    <property type="component" value="Unassembled WGS sequence"/>
</dbReference>
<dbReference type="AlphaFoldDB" id="A0A835Y9I4"/>
<evidence type="ECO:0000313" key="2">
    <source>
        <dbReference type="EMBL" id="KAG2498543.1"/>
    </source>
</evidence>
<accession>A0A835Y9I4</accession>
<dbReference type="SUPFAM" id="SSF52047">
    <property type="entry name" value="RNI-like"/>
    <property type="match status" value="1"/>
</dbReference>
<evidence type="ECO:0000313" key="3">
    <source>
        <dbReference type="Proteomes" id="UP000612055"/>
    </source>
</evidence>
<name>A0A835Y9I4_9CHLO</name>
<dbReference type="EMBL" id="JAEHOE010000009">
    <property type="protein sequence ID" value="KAG2498543.1"/>
    <property type="molecule type" value="Genomic_DNA"/>
</dbReference>
<reference evidence="2" key="1">
    <citation type="journal article" date="2020" name="bioRxiv">
        <title>Comparative genomics of Chlamydomonas.</title>
        <authorList>
            <person name="Craig R.J."/>
            <person name="Hasan A.R."/>
            <person name="Ness R.W."/>
            <person name="Keightley P.D."/>
        </authorList>
    </citation>
    <scope>NUCLEOTIDE SEQUENCE</scope>
    <source>
        <strain evidence="2">CCAP 11/70</strain>
    </source>
</reference>
<organism evidence="2 3">
    <name type="scientific">Edaphochlamys debaryana</name>
    <dbReference type="NCBI Taxonomy" id="47281"/>
    <lineage>
        <taxon>Eukaryota</taxon>
        <taxon>Viridiplantae</taxon>
        <taxon>Chlorophyta</taxon>
        <taxon>core chlorophytes</taxon>
        <taxon>Chlorophyceae</taxon>
        <taxon>CS clade</taxon>
        <taxon>Chlamydomonadales</taxon>
        <taxon>Chlamydomonadales incertae sedis</taxon>
        <taxon>Edaphochlamys</taxon>
    </lineage>
</organism>